<feature type="compositionally biased region" description="Basic and acidic residues" evidence="1">
    <location>
        <begin position="427"/>
        <end position="442"/>
    </location>
</feature>
<feature type="compositionally biased region" description="Basic and acidic residues" evidence="1">
    <location>
        <begin position="598"/>
        <end position="607"/>
    </location>
</feature>
<sequence>MALFFHPQGEQTAATVPTYLPEYPGQGPVGLLVPPNALKYAAAGWRIRYDFCDCGCLQASVNTDNGLVPVPSESKIASNGNQVSSFGAHKSHNQAPLIKNKQTDTATYLNPSAKTWVPEQISRSTPLNPAALTWTPNRITSSTTEIIESVTKNKYHNAEDSEDMRWASEYRTKGGVEAIIIAENGNSDVDITLNKADHLETQLDFGQDYTINTIGDISGDNNAAAADNDVNFTANEVLDGGVKDEEQDEQTDFSQFDDISNVDDDLGFSDSDFENALDEDEDLIVTMRNGRIVMVSASEADQEEHPVLDISPVKIAGEAREALINDGAGKDNHEESNDYWRTQNVDLMSTIAEEDEEIDEDPVQPISPLSGVTLEVDEAEVISSPVVLSRKSPPSTREISTLPSMPEQSSKEISDTEMLPVTGQAEDIPHQKEDMDGEENKVRRSPQVDYTSSTMFPKVKSDYEKFLARWQPKTQRSGGASPHAPQASRNAAPATKEASATTSAPTLEPVGRKDQPKSKHSLDSAPASAPPGPRQLCSAETPAESPMRTPEWKAFLARWRGPKQHKSDGTTRSLKVSRESALVKTRLPAPIPVSRPRPRGDQTHDSKTIAITFGDLFAGGIRASREDIEKVWMQSRKNVPYVPKVRHPARH</sequence>
<evidence type="ECO:0000256" key="1">
    <source>
        <dbReference type="SAM" id="MobiDB-lite"/>
    </source>
</evidence>
<evidence type="ECO:0000313" key="3">
    <source>
        <dbReference type="Proteomes" id="UP000799776"/>
    </source>
</evidence>
<dbReference type="AlphaFoldDB" id="A0A9P4LVV4"/>
<keyword evidence="3" id="KW-1185">Reference proteome</keyword>
<gene>
    <name evidence="2" type="ORF">K490DRAFT_56463</name>
</gene>
<dbReference type="EMBL" id="ML978718">
    <property type="protein sequence ID" value="KAF2087885.1"/>
    <property type="molecule type" value="Genomic_DNA"/>
</dbReference>
<organism evidence="2 3">
    <name type="scientific">Saccharata proteae CBS 121410</name>
    <dbReference type="NCBI Taxonomy" id="1314787"/>
    <lineage>
        <taxon>Eukaryota</taxon>
        <taxon>Fungi</taxon>
        <taxon>Dikarya</taxon>
        <taxon>Ascomycota</taxon>
        <taxon>Pezizomycotina</taxon>
        <taxon>Dothideomycetes</taxon>
        <taxon>Dothideomycetes incertae sedis</taxon>
        <taxon>Botryosphaeriales</taxon>
        <taxon>Saccharataceae</taxon>
        <taxon>Saccharata</taxon>
    </lineage>
</organism>
<dbReference type="Proteomes" id="UP000799776">
    <property type="component" value="Unassembled WGS sequence"/>
</dbReference>
<feature type="region of interest" description="Disordered" evidence="1">
    <location>
        <begin position="385"/>
        <end position="607"/>
    </location>
</feature>
<proteinExistence type="predicted"/>
<protein>
    <submittedName>
        <fullName evidence="2">Uncharacterized protein</fullName>
    </submittedName>
</protein>
<feature type="compositionally biased region" description="Polar residues" evidence="1">
    <location>
        <begin position="392"/>
        <end position="408"/>
    </location>
</feature>
<evidence type="ECO:0000313" key="2">
    <source>
        <dbReference type="EMBL" id="KAF2087885.1"/>
    </source>
</evidence>
<name>A0A9P4LVV4_9PEZI</name>
<comment type="caution">
    <text evidence="2">The sequence shown here is derived from an EMBL/GenBank/DDBJ whole genome shotgun (WGS) entry which is preliminary data.</text>
</comment>
<reference evidence="2" key="1">
    <citation type="journal article" date="2020" name="Stud. Mycol.">
        <title>101 Dothideomycetes genomes: a test case for predicting lifestyles and emergence of pathogens.</title>
        <authorList>
            <person name="Haridas S."/>
            <person name="Albert R."/>
            <person name="Binder M."/>
            <person name="Bloem J."/>
            <person name="Labutti K."/>
            <person name="Salamov A."/>
            <person name="Andreopoulos B."/>
            <person name="Baker S."/>
            <person name="Barry K."/>
            <person name="Bills G."/>
            <person name="Bluhm B."/>
            <person name="Cannon C."/>
            <person name="Castanera R."/>
            <person name="Culley D."/>
            <person name="Daum C."/>
            <person name="Ezra D."/>
            <person name="Gonzalez J."/>
            <person name="Henrissat B."/>
            <person name="Kuo A."/>
            <person name="Liang C."/>
            <person name="Lipzen A."/>
            <person name="Lutzoni F."/>
            <person name="Magnuson J."/>
            <person name="Mondo S."/>
            <person name="Nolan M."/>
            <person name="Ohm R."/>
            <person name="Pangilinan J."/>
            <person name="Park H.-J."/>
            <person name="Ramirez L."/>
            <person name="Alfaro M."/>
            <person name="Sun H."/>
            <person name="Tritt A."/>
            <person name="Yoshinaga Y."/>
            <person name="Zwiers L.-H."/>
            <person name="Turgeon B."/>
            <person name="Goodwin S."/>
            <person name="Spatafora J."/>
            <person name="Crous P."/>
            <person name="Grigoriev I."/>
        </authorList>
    </citation>
    <scope>NUCLEOTIDE SEQUENCE</scope>
    <source>
        <strain evidence="2">CBS 121410</strain>
    </source>
</reference>
<feature type="compositionally biased region" description="Basic and acidic residues" evidence="1">
    <location>
        <begin position="510"/>
        <end position="522"/>
    </location>
</feature>
<accession>A0A9P4LVV4</accession>